<sequence>MALTGLSFLDRLLGDAEIASLLSTEADLAAMLAFEKALARAEAAVGMIGPGAATSIAAAIDRFTPNLARLTDAALRDGVVVPDLVRQIREAVGGEAAAAVHIGATSQDVIDTALALTLKPVFDTFEERLTALDAVFDDLIEQFGDAPLMARSRMQAAIEITVGDRVSNWRMSVLRVAEDLPRVRAAIEILTLAGAAGTAEKFGGSIDPVRAHMADALGLGVPDYVPHADRGRIADLANWLSRLTGTLGKIGQDAALMAQNGIGAIKISGAGGSSAMPHKQNPVRAELLVTLARYNATQLSAIHQALVHEQERSGSAWTLEWLVLAPMVETAGAALLHAQSMLSAVERIGDPR</sequence>
<dbReference type="InterPro" id="IPR008948">
    <property type="entry name" value="L-Aspartase-like"/>
</dbReference>
<dbReference type="RefSeq" id="WP_209946539.1">
    <property type="nucleotide sequence ID" value="NZ_JAGGJU010000008.1"/>
</dbReference>
<keyword evidence="4" id="KW-1185">Reference proteome</keyword>
<name>A0ABS4E1A6_9HYPH</name>
<dbReference type="GO" id="GO:0047472">
    <property type="term" value="F:3-carboxy-cis,cis-muconate cycloisomerase activity"/>
    <property type="evidence" value="ECO:0007669"/>
    <property type="project" value="UniProtKB-EC"/>
</dbReference>
<evidence type="ECO:0000259" key="2">
    <source>
        <dbReference type="Pfam" id="PF00206"/>
    </source>
</evidence>
<dbReference type="PANTHER" id="PTHR43172:SF2">
    <property type="entry name" value="ADENYLOSUCCINATE LYASE C-TERMINAL DOMAIN-CONTAINING PROTEIN"/>
    <property type="match status" value="1"/>
</dbReference>
<reference evidence="3 4" key="1">
    <citation type="submission" date="2021-03" db="EMBL/GenBank/DDBJ databases">
        <title>Genomic Encyclopedia of Type Strains, Phase IV (KMG-IV): sequencing the most valuable type-strain genomes for metagenomic binning, comparative biology and taxonomic classification.</title>
        <authorList>
            <person name="Goeker M."/>
        </authorList>
    </citation>
    <scope>NUCLEOTIDE SEQUENCE [LARGE SCALE GENOMIC DNA]</scope>
    <source>
        <strain evidence="3 4">DSM 21600</strain>
    </source>
</reference>
<organism evidence="3 4">
    <name type="scientific">Rhizobium halophytocola</name>
    <dbReference type="NCBI Taxonomy" id="735519"/>
    <lineage>
        <taxon>Bacteria</taxon>
        <taxon>Pseudomonadati</taxon>
        <taxon>Pseudomonadota</taxon>
        <taxon>Alphaproteobacteria</taxon>
        <taxon>Hyphomicrobiales</taxon>
        <taxon>Rhizobiaceae</taxon>
        <taxon>Rhizobium/Agrobacterium group</taxon>
        <taxon>Rhizobium</taxon>
    </lineage>
</organism>
<evidence type="ECO:0000313" key="3">
    <source>
        <dbReference type="EMBL" id="MBP1851689.1"/>
    </source>
</evidence>
<proteinExistence type="inferred from homology"/>
<dbReference type="Gene3D" id="1.20.200.10">
    <property type="entry name" value="Fumarase/aspartase (Central domain)"/>
    <property type="match status" value="1"/>
</dbReference>
<evidence type="ECO:0000313" key="4">
    <source>
        <dbReference type="Proteomes" id="UP000759443"/>
    </source>
</evidence>
<feature type="domain" description="Fumarate lyase N-terminal" evidence="2">
    <location>
        <begin position="34"/>
        <end position="291"/>
    </location>
</feature>
<comment type="caution">
    <text evidence="3">The sequence shown here is derived from an EMBL/GenBank/DDBJ whole genome shotgun (WGS) entry which is preliminary data.</text>
</comment>
<dbReference type="InterPro" id="IPR020557">
    <property type="entry name" value="Fumarate_lyase_CS"/>
</dbReference>
<gene>
    <name evidence="3" type="ORF">J2Z17_003137</name>
</gene>
<dbReference type="InterPro" id="IPR000362">
    <property type="entry name" value="Fumarate_lyase_fam"/>
</dbReference>
<dbReference type="SUPFAM" id="SSF48557">
    <property type="entry name" value="L-aspartase-like"/>
    <property type="match status" value="1"/>
</dbReference>
<dbReference type="NCBIfam" id="NF004631">
    <property type="entry name" value="PRK05975.1"/>
    <property type="match status" value="1"/>
</dbReference>
<dbReference type="Proteomes" id="UP000759443">
    <property type="component" value="Unassembled WGS sequence"/>
</dbReference>
<dbReference type="EMBL" id="JAGGJU010000008">
    <property type="protein sequence ID" value="MBP1851689.1"/>
    <property type="molecule type" value="Genomic_DNA"/>
</dbReference>
<dbReference type="Pfam" id="PF00206">
    <property type="entry name" value="Lyase_1"/>
    <property type="match status" value="1"/>
</dbReference>
<dbReference type="InterPro" id="IPR022761">
    <property type="entry name" value="Fumarate_lyase_N"/>
</dbReference>
<evidence type="ECO:0000256" key="1">
    <source>
        <dbReference type="ARBA" id="ARBA00034772"/>
    </source>
</evidence>
<protein>
    <submittedName>
        <fullName evidence="3">3-carboxy-cis,cis-muconate cycloisomerase</fullName>
        <ecNumber evidence="3">5.5.1.2</ecNumber>
    </submittedName>
</protein>
<dbReference type="PANTHER" id="PTHR43172">
    <property type="entry name" value="ADENYLOSUCCINATE LYASE"/>
    <property type="match status" value="1"/>
</dbReference>
<dbReference type="EC" id="5.5.1.2" evidence="3"/>
<dbReference type="PROSITE" id="PS00163">
    <property type="entry name" value="FUMARATE_LYASES"/>
    <property type="match status" value="1"/>
</dbReference>
<dbReference type="PRINTS" id="PR00149">
    <property type="entry name" value="FUMRATELYASE"/>
</dbReference>
<accession>A0ABS4E1A6</accession>
<keyword evidence="3" id="KW-0413">Isomerase</keyword>
<comment type="similarity">
    <text evidence="1">Belongs to the class-II fumarase/aspartase family.</text>
</comment>